<evidence type="ECO:0000313" key="3">
    <source>
        <dbReference type="EMBL" id="KAK7824016.1"/>
    </source>
</evidence>
<protein>
    <submittedName>
        <fullName evidence="3">Scopoletin glucosyltransferase</fullName>
    </submittedName>
</protein>
<keyword evidence="2" id="KW-0808">Transferase</keyword>
<dbReference type="Proteomes" id="UP000237347">
    <property type="component" value="Unassembled WGS sequence"/>
</dbReference>
<dbReference type="PANTHER" id="PTHR48047">
    <property type="entry name" value="GLYCOSYLTRANSFERASE"/>
    <property type="match status" value="1"/>
</dbReference>
<gene>
    <name evidence="3" type="primary">TOGT1_23</name>
    <name evidence="3" type="ORF">CFP56_034933</name>
</gene>
<comment type="caution">
    <text evidence="3">The sequence shown here is derived from an EMBL/GenBank/DDBJ whole genome shotgun (WGS) entry which is preliminary data.</text>
</comment>
<evidence type="ECO:0000313" key="4">
    <source>
        <dbReference type="Proteomes" id="UP000237347"/>
    </source>
</evidence>
<name>A0AAW0JD73_QUESU</name>
<dbReference type="PANTHER" id="PTHR48047:SF185">
    <property type="entry name" value="GLYCOSYLTRANSFERASE"/>
    <property type="match status" value="1"/>
</dbReference>
<reference evidence="3 4" key="1">
    <citation type="journal article" date="2018" name="Sci. Data">
        <title>The draft genome sequence of cork oak.</title>
        <authorList>
            <person name="Ramos A.M."/>
            <person name="Usie A."/>
            <person name="Barbosa P."/>
            <person name="Barros P.M."/>
            <person name="Capote T."/>
            <person name="Chaves I."/>
            <person name="Simoes F."/>
            <person name="Abreu I."/>
            <person name="Carrasquinho I."/>
            <person name="Faro C."/>
            <person name="Guimaraes J.B."/>
            <person name="Mendonca D."/>
            <person name="Nobrega F."/>
            <person name="Rodrigues L."/>
            <person name="Saibo N.J.M."/>
            <person name="Varela M.C."/>
            <person name="Egas C."/>
            <person name="Matos J."/>
            <person name="Miguel C.M."/>
            <person name="Oliveira M.M."/>
            <person name="Ricardo C.P."/>
            <person name="Goncalves S."/>
        </authorList>
    </citation>
    <scope>NUCLEOTIDE SEQUENCE [LARGE SCALE GENOMIC DNA]</scope>
    <source>
        <strain evidence="4">cv. HL8</strain>
    </source>
</reference>
<accession>A0AAW0JD73</accession>
<dbReference type="GO" id="GO:0035251">
    <property type="term" value="F:UDP-glucosyltransferase activity"/>
    <property type="evidence" value="ECO:0007669"/>
    <property type="project" value="TreeGrafter"/>
</dbReference>
<comment type="similarity">
    <text evidence="1">Belongs to the UDP-glycosyltransferase family.</text>
</comment>
<dbReference type="AlphaFoldDB" id="A0AAW0JD73"/>
<sequence length="149" mass="17061">MLKINNPQFSNGVKFSHTLLPLHGSRPHHPLLDLAKLLSHRGFKVTILTTPSNTSTISSYISQFSNIHLKVIAFPQVQGLPKGYENMSQLSRDQLLPFFTATKQLQPQFEKTLEEMSEVQDLPVGQTRRVAFFVFPGWCFMARECFQWP</sequence>
<dbReference type="Gene3D" id="3.40.50.2000">
    <property type="entry name" value="Glycogen Phosphorylase B"/>
    <property type="match status" value="1"/>
</dbReference>
<proteinExistence type="inferred from homology"/>
<evidence type="ECO:0000256" key="1">
    <source>
        <dbReference type="ARBA" id="ARBA00009995"/>
    </source>
</evidence>
<keyword evidence="4" id="KW-1185">Reference proteome</keyword>
<keyword evidence="2" id="KW-0328">Glycosyltransferase</keyword>
<dbReference type="SUPFAM" id="SSF53756">
    <property type="entry name" value="UDP-Glycosyltransferase/glycogen phosphorylase"/>
    <property type="match status" value="1"/>
</dbReference>
<evidence type="ECO:0000256" key="2">
    <source>
        <dbReference type="ARBA" id="ARBA00022676"/>
    </source>
</evidence>
<organism evidence="3 4">
    <name type="scientific">Quercus suber</name>
    <name type="common">Cork oak</name>
    <dbReference type="NCBI Taxonomy" id="58331"/>
    <lineage>
        <taxon>Eukaryota</taxon>
        <taxon>Viridiplantae</taxon>
        <taxon>Streptophyta</taxon>
        <taxon>Embryophyta</taxon>
        <taxon>Tracheophyta</taxon>
        <taxon>Spermatophyta</taxon>
        <taxon>Magnoliopsida</taxon>
        <taxon>eudicotyledons</taxon>
        <taxon>Gunneridae</taxon>
        <taxon>Pentapetalae</taxon>
        <taxon>rosids</taxon>
        <taxon>fabids</taxon>
        <taxon>Fagales</taxon>
        <taxon>Fagaceae</taxon>
        <taxon>Quercus</taxon>
    </lineage>
</organism>
<dbReference type="EMBL" id="PKMF04000616">
    <property type="protein sequence ID" value="KAK7824016.1"/>
    <property type="molecule type" value="Genomic_DNA"/>
</dbReference>